<dbReference type="AlphaFoldDB" id="A0A9P5L7D0"/>
<keyword evidence="2" id="KW-0732">Signal</keyword>
<evidence type="ECO:0000256" key="1">
    <source>
        <dbReference type="SAM" id="MobiDB-lite"/>
    </source>
</evidence>
<feature type="chain" id="PRO_5040172470" description="SGNH hydrolase-type esterase domain-containing protein" evidence="2">
    <location>
        <begin position="27"/>
        <end position="364"/>
    </location>
</feature>
<reference evidence="4" key="1">
    <citation type="submission" date="2020-03" db="EMBL/GenBank/DDBJ databases">
        <title>Draft Genome Sequence of Cylindrodendrum hubeiense.</title>
        <authorList>
            <person name="Buettner E."/>
            <person name="Kellner H."/>
        </authorList>
    </citation>
    <scope>NUCLEOTIDE SEQUENCE</scope>
    <source>
        <strain evidence="4">IHI 201604</strain>
    </source>
</reference>
<proteinExistence type="predicted"/>
<dbReference type="SUPFAM" id="SSF52266">
    <property type="entry name" value="SGNH hydrolase"/>
    <property type="match status" value="1"/>
</dbReference>
<feature type="compositionally biased region" description="Acidic residues" evidence="1">
    <location>
        <begin position="255"/>
        <end position="265"/>
    </location>
</feature>
<evidence type="ECO:0000259" key="3">
    <source>
        <dbReference type="Pfam" id="PF13472"/>
    </source>
</evidence>
<evidence type="ECO:0000313" key="4">
    <source>
        <dbReference type="EMBL" id="KAF7543979.1"/>
    </source>
</evidence>
<feature type="domain" description="SGNH hydrolase-type esterase" evidence="3">
    <location>
        <begin position="37"/>
        <end position="214"/>
    </location>
</feature>
<gene>
    <name evidence="4" type="ORF">G7Z17_g10308</name>
</gene>
<dbReference type="Proteomes" id="UP000722485">
    <property type="component" value="Unassembled WGS sequence"/>
</dbReference>
<dbReference type="PANTHER" id="PTHR30383">
    <property type="entry name" value="THIOESTERASE 1/PROTEASE 1/LYSOPHOSPHOLIPASE L1"/>
    <property type="match status" value="1"/>
</dbReference>
<feature type="signal peptide" evidence="2">
    <location>
        <begin position="1"/>
        <end position="26"/>
    </location>
</feature>
<dbReference type="Gene3D" id="3.40.50.1110">
    <property type="entry name" value="SGNH hydrolase"/>
    <property type="match status" value="1"/>
</dbReference>
<dbReference type="InterPro" id="IPR051532">
    <property type="entry name" value="Ester_Hydrolysis_Enzymes"/>
</dbReference>
<organism evidence="4 5">
    <name type="scientific">Cylindrodendrum hubeiense</name>
    <dbReference type="NCBI Taxonomy" id="595255"/>
    <lineage>
        <taxon>Eukaryota</taxon>
        <taxon>Fungi</taxon>
        <taxon>Dikarya</taxon>
        <taxon>Ascomycota</taxon>
        <taxon>Pezizomycotina</taxon>
        <taxon>Sordariomycetes</taxon>
        <taxon>Hypocreomycetidae</taxon>
        <taxon>Hypocreales</taxon>
        <taxon>Nectriaceae</taxon>
        <taxon>Cylindrodendrum</taxon>
    </lineage>
</organism>
<dbReference type="GO" id="GO:0004622">
    <property type="term" value="F:phosphatidylcholine lysophospholipase activity"/>
    <property type="evidence" value="ECO:0007669"/>
    <property type="project" value="TreeGrafter"/>
</dbReference>
<feature type="compositionally biased region" description="Low complexity" evidence="1">
    <location>
        <begin position="266"/>
        <end position="276"/>
    </location>
</feature>
<accession>A0A9P5L7D0</accession>
<dbReference type="InterPro" id="IPR036514">
    <property type="entry name" value="SGNH_hydro_sf"/>
</dbReference>
<protein>
    <recommendedName>
        <fullName evidence="3">SGNH hydrolase-type esterase domain-containing protein</fullName>
    </recommendedName>
</protein>
<dbReference type="Pfam" id="PF13472">
    <property type="entry name" value="Lipase_GDSL_2"/>
    <property type="match status" value="1"/>
</dbReference>
<dbReference type="OrthoDB" id="3915838at2759"/>
<comment type="caution">
    <text evidence="4">The sequence shown here is derived from an EMBL/GenBank/DDBJ whole genome shotgun (WGS) entry which is preliminary data.</text>
</comment>
<name>A0A9P5L7D0_9HYPO</name>
<evidence type="ECO:0000313" key="5">
    <source>
        <dbReference type="Proteomes" id="UP000722485"/>
    </source>
</evidence>
<sequence length="364" mass="38836">MAILKLQAALLCAAALSSGILPLIAAEGVPHLRVLPLGDSITKGTLSSHGNGYRKFLRDKLVAYVSDSDDAVDMIGTLRFGNMADSDHEGHSGEYLRNISGYWELPIKARPNVVLIHAGTNNMDKEVDLDEAPTLMKNMITGIMSKAPEAVVFIAPIIWTNDTRMQANTDKFNKELKSIIEEKQKAGKRVLEVPIDIGLDDLADKKHPNDQGYKKMADAWFDAIKDAHSRDWLEDPIELDAGDVPGVGLGTGSVDADDDDNDSNSDSDSKNNSQSDSDSKDSDSDSSNSSSPSSTSSSAASPTTFSSQTTSSSPSTTSLSSTPSASEDSTSAGCQRKPPFSGIIARAIESLRNAGNLYGDHGKR</sequence>
<evidence type="ECO:0000256" key="2">
    <source>
        <dbReference type="SAM" id="SignalP"/>
    </source>
</evidence>
<keyword evidence="5" id="KW-1185">Reference proteome</keyword>
<dbReference type="PANTHER" id="PTHR30383:SF5">
    <property type="entry name" value="SGNH HYDROLASE-TYPE ESTERASE DOMAIN-CONTAINING PROTEIN"/>
    <property type="match status" value="1"/>
</dbReference>
<dbReference type="CDD" id="cd01833">
    <property type="entry name" value="XynB_like"/>
    <property type="match status" value="1"/>
</dbReference>
<feature type="region of interest" description="Disordered" evidence="1">
    <location>
        <begin position="238"/>
        <end position="338"/>
    </location>
</feature>
<feature type="compositionally biased region" description="Low complexity" evidence="1">
    <location>
        <begin position="285"/>
        <end position="332"/>
    </location>
</feature>
<dbReference type="InterPro" id="IPR013830">
    <property type="entry name" value="SGNH_hydro"/>
</dbReference>
<dbReference type="EMBL" id="JAANBB010000328">
    <property type="protein sequence ID" value="KAF7543979.1"/>
    <property type="molecule type" value="Genomic_DNA"/>
</dbReference>